<dbReference type="PROSITE" id="PS50118">
    <property type="entry name" value="HMG_BOX_2"/>
    <property type="match status" value="1"/>
</dbReference>
<evidence type="ECO:0000313" key="6">
    <source>
        <dbReference type="EMBL" id="CAE4639068.1"/>
    </source>
</evidence>
<feature type="compositionally biased region" description="Gly residues" evidence="3">
    <location>
        <begin position="272"/>
        <end position="294"/>
    </location>
</feature>
<dbReference type="Gene3D" id="1.10.30.10">
    <property type="entry name" value="High mobility group box domain"/>
    <property type="match status" value="1"/>
</dbReference>
<evidence type="ECO:0000259" key="4">
    <source>
        <dbReference type="PROSITE" id="PS50118"/>
    </source>
</evidence>
<dbReference type="InterPro" id="IPR050342">
    <property type="entry name" value="HMGB"/>
</dbReference>
<gene>
    <name evidence="5" type="ORF">DBRI00130_LOCUS31704</name>
    <name evidence="6" type="ORF">DBRI00130_LOCUS31705</name>
</gene>
<feature type="domain" description="HMG box" evidence="4">
    <location>
        <begin position="24"/>
        <end position="123"/>
    </location>
</feature>
<evidence type="ECO:0000256" key="2">
    <source>
        <dbReference type="PROSITE-ProRule" id="PRU00267"/>
    </source>
</evidence>
<sequence length="365" mass="37769">MVEKEKKVHSAAKRPTKKKPKDKPKRPLSAYNFFFKEEREKILKVVLGEGSNEEKGNVPEADDYIDDDLMGRLKKDGGRVSFEEMGKLIGVRWKNITQERLSKYTDLAAEDTERYKKEMQTYNSRQESKIRQEAPSAPAWGARPDMMGYGVPPSMPPPSKSMMSGPGGMPGGPSGRYPGESMGPGGSGGGQGMPGGQGMHGGHYGAGMMGPYGGYGMEMGGAPGGGGYGGGPMSQQHMMGGYPSQYPSYSMPSHHTSGGGEMHGASQYASSGGRGSGGQGGGGGSSSSGGGGGSSASMYGMPMMGGGGAPPSYQSGSMMPYGSSGHGDYPSGPMESRGGAPPDHYSSASHYQQPYGGESGGWGGQ</sequence>
<evidence type="ECO:0000256" key="1">
    <source>
        <dbReference type="ARBA" id="ARBA00023125"/>
    </source>
</evidence>
<dbReference type="PANTHER" id="PTHR48112">
    <property type="entry name" value="HIGH MOBILITY GROUP PROTEIN DSP1"/>
    <property type="match status" value="1"/>
</dbReference>
<feature type="compositionally biased region" description="Low complexity" evidence="3">
    <location>
        <begin position="242"/>
        <end position="253"/>
    </location>
</feature>
<feature type="compositionally biased region" description="Gly residues" evidence="3">
    <location>
        <begin position="165"/>
        <end position="174"/>
    </location>
</feature>
<feature type="compositionally biased region" description="Gly residues" evidence="3">
    <location>
        <begin position="182"/>
        <end position="198"/>
    </location>
</feature>
<dbReference type="SMART" id="SM00398">
    <property type="entry name" value="HMG"/>
    <property type="match status" value="1"/>
</dbReference>
<organism evidence="6">
    <name type="scientific">Ditylum brightwellii</name>
    <dbReference type="NCBI Taxonomy" id="49249"/>
    <lineage>
        <taxon>Eukaryota</taxon>
        <taxon>Sar</taxon>
        <taxon>Stramenopiles</taxon>
        <taxon>Ochrophyta</taxon>
        <taxon>Bacillariophyta</taxon>
        <taxon>Mediophyceae</taxon>
        <taxon>Lithodesmiophycidae</taxon>
        <taxon>Lithodesmiales</taxon>
        <taxon>Lithodesmiaceae</taxon>
        <taxon>Ditylum</taxon>
    </lineage>
</organism>
<dbReference type="GO" id="GO:0003677">
    <property type="term" value="F:DNA binding"/>
    <property type="evidence" value="ECO:0007669"/>
    <property type="project" value="UniProtKB-UniRule"/>
</dbReference>
<dbReference type="AlphaFoldDB" id="A0A6V2L297"/>
<dbReference type="InterPro" id="IPR009071">
    <property type="entry name" value="HMG_box_dom"/>
</dbReference>
<feature type="region of interest" description="Disordered" evidence="3">
    <location>
        <begin position="1"/>
        <end position="29"/>
    </location>
</feature>
<keyword evidence="1 2" id="KW-0238">DNA-binding</keyword>
<dbReference type="SUPFAM" id="SSF47095">
    <property type="entry name" value="HMG-box"/>
    <property type="match status" value="1"/>
</dbReference>
<accession>A0A6V2L297</accession>
<feature type="compositionally biased region" description="Basic residues" evidence="3">
    <location>
        <begin position="9"/>
        <end position="26"/>
    </location>
</feature>
<feature type="DNA-binding region" description="HMG box" evidence="2">
    <location>
        <begin position="24"/>
        <end position="123"/>
    </location>
</feature>
<keyword evidence="2" id="KW-0539">Nucleus</keyword>
<dbReference type="PANTHER" id="PTHR48112:SF15">
    <property type="entry name" value="HMG BOX DOMAIN-CONTAINING PROTEIN"/>
    <property type="match status" value="1"/>
</dbReference>
<dbReference type="EMBL" id="HBNS01040683">
    <property type="protein sequence ID" value="CAE4639068.1"/>
    <property type="molecule type" value="Transcribed_RNA"/>
</dbReference>
<proteinExistence type="predicted"/>
<dbReference type="EMBL" id="HBNS01040682">
    <property type="protein sequence ID" value="CAE4639066.1"/>
    <property type="molecule type" value="Transcribed_RNA"/>
</dbReference>
<feature type="region of interest" description="Disordered" evidence="3">
    <location>
        <begin position="121"/>
        <end position="198"/>
    </location>
</feature>
<dbReference type="InterPro" id="IPR036910">
    <property type="entry name" value="HMG_box_dom_sf"/>
</dbReference>
<feature type="region of interest" description="Disordered" evidence="3">
    <location>
        <begin position="315"/>
        <end position="365"/>
    </location>
</feature>
<dbReference type="Pfam" id="PF09011">
    <property type="entry name" value="HMG_box_2"/>
    <property type="match status" value="1"/>
</dbReference>
<name>A0A6V2L297_9STRA</name>
<feature type="region of interest" description="Disordered" evidence="3">
    <location>
        <begin position="239"/>
        <end position="295"/>
    </location>
</feature>
<evidence type="ECO:0000256" key="3">
    <source>
        <dbReference type="SAM" id="MobiDB-lite"/>
    </source>
</evidence>
<dbReference type="GO" id="GO:0005634">
    <property type="term" value="C:nucleus"/>
    <property type="evidence" value="ECO:0007669"/>
    <property type="project" value="UniProtKB-UniRule"/>
</dbReference>
<evidence type="ECO:0000313" key="5">
    <source>
        <dbReference type="EMBL" id="CAE4639066.1"/>
    </source>
</evidence>
<protein>
    <recommendedName>
        <fullName evidence="4">HMG box domain-containing protein</fullName>
    </recommendedName>
</protein>
<reference evidence="6" key="1">
    <citation type="submission" date="2021-01" db="EMBL/GenBank/DDBJ databases">
        <authorList>
            <person name="Corre E."/>
            <person name="Pelletier E."/>
            <person name="Niang G."/>
            <person name="Scheremetjew M."/>
            <person name="Finn R."/>
            <person name="Kale V."/>
            <person name="Holt S."/>
            <person name="Cochrane G."/>
            <person name="Meng A."/>
            <person name="Brown T."/>
            <person name="Cohen L."/>
        </authorList>
    </citation>
    <scope>NUCLEOTIDE SEQUENCE</scope>
    <source>
        <strain evidence="6">GSO104</strain>
    </source>
</reference>